<dbReference type="InterPro" id="IPR029058">
    <property type="entry name" value="AB_hydrolase_fold"/>
</dbReference>
<proteinExistence type="predicted"/>
<sequence length="224" mass="25815">MNTLLHQPNLFNSYVSLDGALWWNDQKVVKEAATLLPAHQYKGKRLFVAMANRLERGVDTLSVQQDTSAATALLRSNLTFVKELSKNKRNGLGFHYKFYENDNHASVRLIGEYDALRFIYDFYKLKIYDSELKNPNFDLEALLVTHYKKVSEQMGYVIKPSESQVNSLGYQMLGAKQFKKAERLFKLNVANNAGSANCYDSLGDYYLEIRNKTKAIECFKKPWL</sequence>
<protein>
    <recommendedName>
        <fullName evidence="3">Tetratricopeptide repeat protein</fullName>
    </recommendedName>
</protein>
<dbReference type="Proteomes" id="UP000830401">
    <property type="component" value="Plasmid unnamed5"/>
</dbReference>
<dbReference type="SUPFAM" id="SSF53474">
    <property type="entry name" value="alpha/beta-Hydrolases"/>
    <property type="match status" value="1"/>
</dbReference>
<evidence type="ECO:0008006" key="3">
    <source>
        <dbReference type="Google" id="ProtNLM"/>
    </source>
</evidence>
<dbReference type="EMBL" id="CP095066">
    <property type="protein sequence ID" value="UOQ69457.1"/>
    <property type="molecule type" value="Genomic_DNA"/>
</dbReference>
<dbReference type="Gene3D" id="3.40.50.1820">
    <property type="entry name" value="alpha/beta hydrolase"/>
    <property type="match status" value="1"/>
</dbReference>
<keyword evidence="2" id="KW-1185">Reference proteome</keyword>
<geneLocation type="plasmid" evidence="1 2">
    <name>unnamed5</name>
</geneLocation>
<accession>A0ABY4GFH0</accession>
<gene>
    <name evidence="1" type="ORF">MUN86_28680</name>
</gene>
<name>A0ABY4GFH0_9BACT</name>
<evidence type="ECO:0000313" key="1">
    <source>
        <dbReference type="EMBL" id="UOQ69457.1"/>
    </source>
</evidence>
<organism evidence="1 2">
    <name type="scientific">Hymenobacter volaticus</name>
    <dbReference type="NCBI Taxonomy" id="2932254"/>
    <lineage>
        <taxon>Bacteria</taxon>
        <taxon>Pseudomonadati</taxon>
        <taxon>Bacteroidota</taxon>
        <taxon>Cytophagia</taxon>
        <taxon>Cytophagales</taxon>
        <taxon>Hymenobacteraceae</taxon>
        <taxon>Hymenobacter</taxon>
    </lineage>
</organism>
<reference evidence="1" key="1">
    <citation type="submission" date="2022-04" db="EMBL/GenBank/DDBJ databases">
        <title>Hymenobacter sp. isolated from the air.</title>
        <authorList>
            <person name="Won M."/>
            <person name="Lee C.-M."/>
            <person name="Woen H.-Y."/>
            <person name="Kwon S.-W."/>
        </authorList>
    </citation>
    <scope>NUCLEOTIDE SEQUENCE</scope>
    <source>
        <strain evidence="1">5420S-77</strain>
        <plasmid evidence="1">unnamed5</plasmid>
    </source>
</reference>
<keyword evidence="1" id="KW-0614">Plasmid</keyword>
<dbReference type="RefSeq" id="WP_245127229.1">
    <property type="nucleotide sequence ID" value="NZ_CP095066.1"/>
</dbReference>
<dbReference type="SUPFAM" id="SSF81901">
    <property type="entry name" value="HCP-like"/>
    <property type="match status" value="1"/>
</dbReference>
<evidence type="ECO:0000313" key="2">
    <source>
        <dbReference type="Proteomes" id="UP000830401"/>
    </source>
</evidence>